<dbReference type="EMBL" id="CAAE01013895">
    <property type="protein sequence ID" value="CAF95681.1"/>
    <property type="molecule type" value="Genomic_DNA"/>
</dbReference>
<dbReference type="PANTHER" id="PTHR22414:SF0">
    <property type="entry name" value="LEUCINE ZIPPER PROTEIN 2"/>
    <property type="match status" value="1"/>
</dbReference>
<dbReference type="InterPro" id="IPR026718">
    <property type="entry name" value="Luzp2"/>
</dbReference>
<comment type="caution">
    <text evidence="1">The sequence shown here is derived from an EMBL/GenBank/DDBJ whole genome shotgun (WGS) entry which is preliminary data.</text>
</comment>
<proteinExistence type="predicted"/>
<accession>Q4SUK1</accession>
<gene>
    <name evidence="1" type="ORF">GSTENG00012424001</name>
</gene>
<protein>
    <submittedName>
        <fullName evidence="1">(spotted green pufferfish) hypothetical protein</fullName>
    </submittedName>
</protein>
<name>Q4SUK1_TETNG</name>
<dbReference type="OrthoDB" id="8767066at2759"/>
<evidence type="ECO:0000313" key="1">
    <source>
        <dbReference type="EMBL" id="CAF95681.1"/>
    </source>
</evidence>
<dbReference type="KEGG" id="tng:GSTEN00012424G001"/>
<feature type="non-terminal residue" evidence="1">
    <location>
        <position position="1"/>
    </location>
</feature>
<reference evidence="1" key="2">
    <citation type="submission" date="2004-02" db="EMBL/GenBank/DDBJ databases">
        <authorList>
            <consortium name="Genoscope"/>
            <consortium name="Whitehead Institute Centre for Genome Research"/>
        </authorList>
    </citation>
    <scope>NUCLEOTIDE SEQUENCE</scope>
</reference>
<sequence length="32" mass="3643">KLKEVFSERSSILHQLSKTSKELDSIKGNLQV</sequence>
<organism evidence="1">
    <name type="scientific">Tetraodon nigroviridis</name>
    <name type="common">Spotted green pufferfish</name>
    <name type="synonym">Chelonodon nigroviridis</name>
    <dbReference type="NCBI Taxonomy" id="99883"/>
    <lineage>
        <taxon>Eukaryota</taxon>
        <taxon>Metazoa</taxon>
        <taxon>Chordata</taxon>
        <taxon>Craniata</taxon>
        <taxon>Vertebrata</taxon>
        <taxon>Euteleostomi</taxon>
        <taxon>Actinopterygii</taxon>
        <taxon>Neopterygii</taxon>
        <taxon>Teleostei</taxon>
        <taxon>Neoteleostei</taxon>
        <taxon>Acanthomorphata</taxon>
        <taxon>Eupercaria</taxon>
        <taxon>Tetraodontiformes</taxon>
        <taxon>Tetradontoidea</taxon>
        <taxon>Tetraodontidae</taxon>
        <taxon>Tetraodon</taxon>
    </lineage>
</organism>
<feature type="non-terminal residue" evidence="1">
    <location>
        <position position="32"/>
    </location>
</feature>
<reference evidence="1" key="1">
    <citation type="journal article" date="2004" name="Nature">
        <title>Genome duplication in the teleost fish Tetraodon nigroviridis reveals the early vertebrate proto-karyotype.</title>
        <authorList>
            <person name="Jaillon O."/>
            <person name="Aury J.-M."/>
            <person name="Brunet F."/>
            <person name="Petit J.-L."/>
            <person name="Stange-Thomann N."/>
            <person name="Mauceli E."/>
            <person name="Bouneau L."/>
            <person name="Fischer C."/>
            <person name="Ozouf-Costaz C."/>
            <person name="Bernot A."/>
            <person name="Nicaud S."/>
            <person name="Jaffe D."/>
            <person name="Fisher S."/>
            <person name="Lutfalla G."/>
            <person name="Dossat C."/>
            <person name="Segurens B."/>
            <person name="Dasilva C."/>
            <person name="Salanoubat M."/>
            <person name="Levy M."/>
            <person name="Boudet N."/>
            <person name="Castellano S."/>
            <person name="Anthouard V."/>
            <person name="Jubin C."/>
            <person name="Castelli V."/>
            <person name="Katinka M."/>
            <person name="Vacherie B."/>
            <person name="Biemont C."/>
            <person name="Skalli Z."/>
            <person name="Cattolico L."/>
            <person name="Poulain J."/>
            <person name="De Berardinis V."/>
            <person name="Cruaud C."/>
            <person name="Duprat S."/>
            <person name="Brottier P."/>
            <person name="Coutanceau J.-P."/>
            <person name="Gouzy J."/>
            <person name="Parra G."/>
            <person name="Lardier G."/>
            <person name="Chapple C."/>
            <person name="McKernan K.J."/>
            <person name="McEwan P."/>
            <person name="Bosak S."/>
            <person name="Kellis M."/>
            <person name="Volff J.-N."/>
            <person name="Guigo R."/>
            <person name="Zody M.C."/>
            <person name="Mesirov J."/>
            <person name="Lindblad-Toh K."/>
            <person name="Birren B."/>
            <person name="Nusbaum C."/>
            <person name="Kahn D."/>
            <person name="Robinson-Rechavi M."/>
            <person name="Laudet V."/>
            <person name="Schachter V."/>
            <person name="Quetier F."/>
            <person name="Saurin W."/>
            <person name="Scarpelli C."/>
            <person name="Wincker P."/>
            <person name="Lander E.S."/>
            <person name="Weissenbach J."/>
            <person name="Roest Crollius H."/>
        </authorList>
    </citation>
    <scope>NUCLEOTIDE SEQUENCE [LARGE SCALE GENOMIC DNA]</scope>
</reference>
<dbReference type="PANTHER" id="PTHR22414">
    <property type="entry name" value="LEUCINE ZIPPER PROTEIN 2"/>
    <property type="match status" value="1"/>
</dbReference>
<dbReference type="AlphaFoldDB" id="Q4SUK1"/>